<organism evidence="1 2">
    <name type="scientific">Tribonema minus</name>
    <dbReference type="NCBI Taxonomy" id="303371"/>
    <lineage>
        <taxon>Eukaryota</taxon>
        <taxon>Sar</taxon>
        <taxon>Stramenopiles</taxon>
        <taxon>Ochrophyta</taxon>
        <taxon>PX clade</taxon>
        <taxon>Xanthophyceae</taxon>
        <taxon>Tribonematales</taxon>
        <taxon>Tribonemataceae</taxon>
        <taxon>Tribonema</taxon>
    </lineage>
</organism>
<dbReference type="OrthoDB" id="188715at2759"/>
<proteinExistence type="predicted"/>
<sequence>MSSDSASYRLPPSFLPELENEPVHDYRLSYRRFRSGHHEGSKGEVAAPLHRSPELDHEDDIETMVESDGRFQQIHAAINAYRMHYRMYRRGHPEGAKGEITDLSVKMSSRVAASLPVAQLQRLARHKREGALAPNASKYHVHLGAGRLGLGLVIPALSRGAAPFAILQRPSGAWKALTASGADATRIRVNGDETVIEFALLVNGSRPEAALGGALPVFAVTDDPVILAALIARATSYSTSLGPGLADTVLPLLGGLPADAAAEQRPALYACENDHAAVHSLAQELEGRVDVVDCMVDRICTERTISAEFVGIGTEPHPGEVVVITPPKTAPLPPLGGDNIRWPKIAAEAEYWCQRKLLMVNGMHTCLAFMTLCKHEPGGLSGDGWKEHTLNTMATADEAERRRMWVWAVARCLFIAWEHEPEVIASAHGAEGHAEVCAALLSYARATLGRFSTVQDKVGRVLGGGVANRWNGRLKVIADFLAGEPAFRGGLRGELLKQAGVGEEELRREVNALVAESQRFVGVQVQRRQSQIVVT</sequence>
<evidence type="ECO:0000313" key="2">
    <source>
        <dbReference type="Proteomes" id="UP000664859"/>
    </source>
</evidence>
<evidence type="ECO:0000313" key="1">
    <source>
        <dbReference type="EMBL" id="KAG5175263.1"/>
    </source>
</evidence>
<dbReference type="EMBL" id="JAFCMP010000552">
    <property type="protein sequence ID" value="KAG5175263.1"/>
    <property type="molecule type" value="Genomic_DNA"/>
</dbReference>
<dbReference type="Proteomes" id="UP000664859">
    <property type="component" value="Unassembled WGS sequence"/>
</dbReference>
<name>A0A835YRM5_9STRA</name>
<dbReference type="Gene3D" id="3.40.50.720">
    <property type="entry name" value="NAD(P)-binding Rossmann-like Domain"/>
    <property type="match status" value="1"/>
</dbReference>
<keyword evidence="2" id="KW-1185">Reference proteome</keyword>
<gene>
    <name evidence="1" type="ORF">JKP88DRAFT_203789</name>
</gene>
<comment type="caution">
    <text evidence="1">The sequence shown here is derived from an EMBL/GenBank/DDBJ whole genome shotgun (WGS) entry which is preliminary data.</text>
</comment>
<accession>A0A835YRM5</accession>
<reference evidence="1" key="1">
    <citation type="submission" date="2021-02" db="EMBL/GenBank/DDBJ databases">
        <title>First Annotated Genome of the Yellow-green Alga Tribonema minus.</title>
        <authorList>
            <person name="Mahan K.M."/>
        </authorList>
    </citation>
    <scope>NUCLEOTIDE SEQUENCE</scope>
    <source>
        <strain evidence="1">UTEX B ZZ1240</strain>
    </source>
</reference>
<protein>
    <submittedName>
        <fullName evidence="1">Mannitol 1-phosphate dehydrogenase</fullName>
    </submittedName>
</protein>
<dbReference type="AlphaFoldDB" id="A0A835YRM5"/>